<reference evidence="1" key="1">
    <citation type="submission" date="2022-10" db="EMBL/GenBank/DDBJ databases">
        <authorList>
            <person name="Koch H."/>
        </authorList>
    </citation>
    <scope>NUCLEOTIDE SEQUENCE</scope>
    <source>
        <strain evidence="1">DNF</strain>
    </source>
</reference>
<dbReference type="EMBL" id="OX365700">
    <property type="protein sequence ID" value="CAI4029909.1"/>
    <property type="molecule type" value="Genomic_DNA"/>
</dbReference>
<keyword evidence="2" id="KW-1185">Reference proteome</keyword>
<evidence type="ECO:0000313" key="2">
    <source>
        <dbReference type="Proteomes" id="UP001179121"/>
    </source>
</evidence>
<dbReference type="PANTHER" id="PTHR34849:SF3">
    <property type="entry name" value="SSR2962 PROTEIN"/>
    <property type="match status" value="1"/>
</dbReference>
<dbReference type="Proteomes" id="UP001179121">
    <property type="component" value="Chromosome"/>
</dbReference>
<dbReference type="Pfam" id="PF04255">
    <property type="entry name" value="DUF433"/>
    <property type="match status" value="1"/>
</dbReference>
<evidence type="ECO:0008006" key="3">
    <source>
        <dbReference type="Google" id="ProtNLM"/>
    </source>
</evidence>
<proteinExistence type="predicted"/>
<organism evidence="1 2">
    <name type="scientific">Nitrospira tepida</name>
    <dbReference type="NCBI Taxonomy" id="2973512"/>
    <lineage>
        <taxon>Bacteria</taxon>
        <taxon>Pseudomonadati</taxon>
        <taxon>Nitrospirota</taxon>
        <taxon>Nitrospiria</taxon>
        <taxon>Nitrospirales</taxon>
        <taxon>Nitrospiraceae</taxon>
        <taxon>Nitrospira</taxon>
    </lineage>
</organism>
<dbReference type="RefSeq" id="WP_289266923.1">
    <property type="nucleotide sequence ID" value="NZ_OX365700.1"/>
</dbReference>
<dbReference type="Gene3D" id="1.10.10.10">
    <property type="entry name" value="Winged helix-like DNA-binding domain superfamily/Winged helix DNA-binding domain"/>
    <property type="match status" value="1"/>
</dbReference>
<gene>
    <name evidence="1" type="ORF">DNFV4_00329</name>
</gene>
<dbReference type="InterPro" id="IPR007367">
    <property type="entry name" value="DUF433"/>
</dbReference>
<name>A0AA86MVR8_9BACT</name>
<evidence type="ECO:0000313" key="1">
    <source>
        <dbReference type="EMBL" id="CAI4029909.1"/>
    </source>
</evidence>
<dbReference type="AlphaFoldDB" id="A0AA86MVR8"/>
<dbReference type="KEGG" id="nti:DNFV4_00329"/>
<dbReference type="InterPro" id="IPR036388">
    <property type="entry name" value="WH-like_DNA-bd_sf"/>
</dbReference>
<sequence>MKTDLLQRITIEPGKCGGRPCIRGMRIRVQDILDMLAAGTSEDEILRDYPYLEREDIRAAMAYAAAYLNHSIVPARTG</sequence>
<dbReference type="PANTHER" id="PTHR34849">
    <property type="entry name" value="SSL5025 PROTEIN"/>
    <property type="match status" value="1"/>
</dbReference>
<protein>
    <recommendedName>
        <fullName evidence="3">DUF433 domain-containing protein</fullName>
    </recommendedName>
</protein>
<dbReference type="InterPro" id="IPR009057">
    <property type="entry name" value="Homeodomain-like_sf"/>
</dbReference>
<accession>A0AA86MVR8</accession>
<dbReference type="SUPFAM" id="SSF46689">
    <property type="entry name" value="Homeodomain-like"/>
    <property type="match status" value="1"/>
</dbReference>